<sequence length="334" mass="36310">MSALKNTELYEYRFDPLDRCIGFTSEGRGLTQRFYHLDRVATETQNTGQTSVFRCDHQLLAQQCLDRSTLLLATDVQGSVMNDLSNPLHISQRYTPYGYFHDPSVESSLLGFNSEWRDELTGYYMLGNGSRVYNPGLMRFCSPDTLSPFDKGGVNAYAYCSGDPLNWQDPSGHIRLPVRLTSLVALLTAANPAQVPKAISKAKETVTLASQALVGSKSIPDFTSAGRQIIHSATSEQPLTQTFSRALSLVNHNLASHGIPLDRAAGAHYGALVKSVEGGEIHNSTAHFKAAHHWMTKTFGPERVVGVTFNVGGGLLAGAHDAKALKTGNAIRGL</sequence>
<dbReference type="EMBL" id="VFIP01000011">
    <property type="protein sequence ID" value="TWR96480.1"/>
    <property type="molecule type" value="Genomic_DNA"/>
</dbReference>
<comment type="caution">
    <text evidence="1">The sequence shown here is derived from an EMBL/GenBank/DDBJ whole genome shotgun (WGS) entry which is preliminary data.</text>
</comment>
<protein>
    <submittedName>
        <fullName evidence="1">RHS repeat-associated core domain-containing protein</fullName>
    </submittedName>
</protein>
<dbReference type="Proteomes" id="UP000317901">
    <property type="component" value="Unassembled WGS sequence"/>
</dbReference>
<dbReference type="AlphaFoldDB" id="A0A5C5PZR0"/>
<accession>A0A5C5PZR0</accession>
<dbReference type="Gene3D" id="2.180.10.10">
    <property type="entry name" value="RHS repeat-associated core"/>
    <property type="match status" value="1"/>
</dbReference>
<dbReference type="NCBIfam" id="TIGR03696">
    <property type="entry name" value="Rhs_assc_core"/>
    <property type="match status" value="1"/>
</dbReference>
<dbReference type="RefSeq" id="WP_146425761.1">
    <property type="nucleotide sequence ID" value="NZ_CP142033.1"/>
</dbReference>
<evidence type="ECO:0000313" key="2">
    <source>
        <dbReference type="Proteomes" id="UP000317901"/>
    </source>
</evidence>
<dbReference type="SUPFAM" id="SSF56399">
    <property type="entry name" value="ADP-ribosylation"/>
    <property type="match status" value="1"/>
</dbReference>
<proteinExistence type="predicted"/>
<name>A0A5C5PZR0_9PSED</name>
<organism evidence="1 2">
    <name type="scientific">Pseudomonas saxonica</name>
    <dbReference type="NCBI Taxonomy" id="2600598"/>
    <lineage>
        <taxon>Bacteria</taxon>
        <taxon>Pseudomonadati</taxon>
        <taxon>Pseudomonadota</taxon>
        <taxon>Gammaproteobacteria</taxon>
        <taxon>Pseudomonadales</taxon>
        <taxon>Pseudomonadaceae</taxon>
        <taxon>Pseudomonas</taxon>
    </lineage>
</organism>
<dbReference type="InterPro" id="IPR022385">
    <property type="entry name" value="Rhs_assc_core"/>
</dbReference>
<evidence type="ECO:0000313" key="1">
    <source>
        <dbReference type="EMBL" id="TWR96480.1"/>
    </source>
</evidence>
<dbReference type="OrthoDB" id="6888752at2"/>
<gene>
    <name evidence="1" type="ORF">FJD37_07845</name>
</gene>
<reference evidence="1 2" key="1">
    <citation type="submission" date="2019-06" db="EMBL/GenBank/DDBJ databases">
        <title>Pseudomonas bimorpha sp. nov. isolated from bovine raw milk and skim milk concentrate.</title>
        <authorList>
            <person name="Hofmann K."/>
            <person name="Huptas C."/>
            <person name="Doll E."/>
            <person name="Scherer S."/>
            <person name="Wenning M."/>
        </authorList>
    </citation>
    <scope>NUCLEOTIDE SEQUENCE [LARGE SCALE GENOMIC DNA]</scope>
    <source>
        <strain evidence="1 2">DSM 108990</strain>
    </source>
</reference>